<comment type="caution">
    <text evidence="1">The sequence shown here is derived from an EMBL/GenBank/DDBJ whole genome shotgun (WGS) entry which is preliminary data.</text>
</comment>
<proteinExistence type="predicted"/>
<dbReference type="EMBL" id="JAATTO010000024">
    <property type="protein sequence ID" value="MBC9980139.1"/>
    <property type="molecule type" value="Genomic_DNA"/>
</dbReference>
<protein>
    <submittedName>
        <fullName evidence="1">Uncharacterized protein</fullName>
    </submittedName>
</protein>
<organism evidence="1 2">
    <name type="scientific">Bradyrhizobium campsiandrae</name>
    <dbReference type="NCBI Taxonomy" id="1729892"/>
    <lineage>
        <taxon>Bacteria</taxon>
        <taxon>Pseudomonadati</taxon>
        <taxon>Pseudomonadota</taxon>
        <taxon>Alphaproteobacteria</taxon>
        <taxon>Hyphomicrobiales</taxon>
        <taxon>Nitrobacteraceae</taxon>
        <taxon>Bradyrhizobium</taxon>
    </lineage>
</organism>
<dbReference type="RefSeq" id="WP_188096618.1">
    <property type="nucleotide sequence ID" value="NZ_JAANIH010000003.1"/>
</dbReference>
<reference evidence="1 2" key="1">
    <citation type="journal article" date="2020" name="Arch. Microbiol.">
        <title>Bradyrhizobium campsiandrae sp. nov., a nitrogen-fixing bacterial strain isolated from a native leguminous tree from the Amazon adapted to flooded conditions.</title>
        <authorList>
            <person name="Cabral Michel D."/>
            <person name="Martins da Costa E."/>
            <person name="Azarias Guimaraes A."/>
            <person name="Soares de Carvalho T."/>
            <person name="Santos de Castro Caputo P."/>
            <person name="Willems A."/>
            <person name="de Souza Moreira F.M."/>
        </authorList>
    </citation>
    <scope>NUCLEOTIDE SEQUENCE [LARGE SCALE GENOMIC DNA]</scope>
    <source>
        <strain evidence="2">INPA 384B</strain>
    </source>
</reference>
<dbReference type="Proteomes" id="UP000639516">
    <property type="component" value="Unassembled WGS sequence"/>
</dbReference>
<gene>
    <name evidence="1" type="ORF">HA482_18205</name>
</gene>
<evidence type="ECO:0000313" key="2">
    <source>
        <dbReference type="Proteomes" id="UP000639516"/>
    </source>
</evidence>
<name>A0ABR7U7W8_9BRAD</name>
<keyword evidence="2" id="KW-1185">Reference proteome</keyword>
<evidence type="ECO:0000313" key="1">
    <source>
        <dbReference type="EMBL" id="MBC9980139.1"/>
    </source>
</evidence>
<accession>A0ABR7U7W8</accession>
<sequence>MEGVLIRPHLDSNGQDLAIEHVQDVAPILEWNRQARVDEQRSEWGRHVARIPNVIYVKWLNEEHARGNASLRLFTPEFDAIVQRKLDDPEWAYLRTDRPKLQAGWSAELS</sequence>